<accession>A0ABS6BL62</accession>
<sequence length="283" mass="30167">MTQRTAWLNGEYLPLAEAKVPVLDRGFLFADGVYEVTAVLDGRLVDSAAHLARLERSAGAIGIPLPVDAAGIAAVERELIARDSITRGLIYLQLTRGGTDDRDFLPRAGMRPTLLMFTQARDFLANPAVEAGMSVISWPELRWTRRDIKSVALLGQVMAKQAAAAAGAQEAWLVEDGFVTEGASSNAMIVDEAGTLVTRSLSNALLHGCTRAAVLALAAQYGVPVAERAFTIAEALAAREAMITSASSFVLPVTRIDGQVIADGRPGPITRRLRELYIAAARA</sequence>
<keyword evidence="3" id="KW-0032">Aminotransferase</keyword>
<dbReference type="InterPro" id="IPR050571">
    <property type="entry name" value="Class-IV_PLP-Dep_Aminotrnsfr"/>
</dbReference>
<dbReference type="PANTHER" id="PTHR42743">
    <property type="entry name" value="AMINO-ACID AMINOTRANSFERASE"/>
    <property type="match status" value="1"/>
</dbReference>
<dbReference type="CDD" id="cd01558">
    <property type="entry name" value="D-AAT_like"/>
    <property type="match status" value="1"/>
</dbReference>
<dbReference type="PANTHER" id="PTHR42743:SF11">
    <property type="entry name" value="AMINODEOXYCHORISMATE LYASE"/>
    <property type="match status" value="1"/>
</dbReference>
<dbReference type="EC" id="2.6.1.21" evidence="3"/>
<proteinExistence type="inferred from homology"/>
<evidence type="ECO:0000256" key="1">
    <source>
        <dbReference type="ARBA" id="ARBA00009320"/>
    </source>
</evidence>
<dbReference type="Pfam" id="PF01063">
    <property type="entry name" value="Aminotran_4"/>
    <property type="match status" value="1"/>
</dbReference>
<gene>
    <name evidence="3" type="ORF">KOF26_14475</name>
</gene>
<keyword evidence="3" id="KW-0808">Transferase</keyword>
<reference evidence="3 4" key="1">
    <citation type="submission" date="2021-06" db="EMBL/GenBank/DDBJ databases">
        <title>Sphingomonas sp. XMGL2, whole genome shotgun sequencing project.</title>
        <authorList>
            <person name="Zhao G."/>
            <person name="Shen L."/>
        </authorList>
    </citation>
    <scope>NUCLEOTIDE SEQUENCE [LARGE SCALE GENOMIC DNA]</scope>
    <source>
        <strain evidence="3 4">XMGL2</strain>
    </source>
</reference>
<protein>
    <submittedName>
        <fullName evidence="3">D-amino-acid transaminase</fullName>
        <ecNumber evidence="3">2.6.1.21</ecNumber>
    </submittedName>
</protein>
<dbReference type="NCBIfam" id="NF005209">
    <property type="entry name" value="PRK06680.1"/>
    <property type="match status" value="1"/>
</dbReference>
<dbReference type="RefSeq" id="WP_216326474.1">
    <property type="nucleotide sequence ID" value="NZ_JAHKRT010000008.1"/>
</dbReference>
<evidence type="ECO:0000256" key="2">
    <source>
        <dbReference type="ARBA" id="ARBA00023304"/>
    </source>
</evidence>
<dbReference type="GO" id="GO:0047810">
    <property type="term" value="F:D-alanine-2-oxoglutarate aminotransferase activity"/>
    <property type="evidence" value="ECO:0007669"/>
    <property type="project" value="UniProtKB-EC"/>
</dbReference>
<comment type="similarity">
    <text evidence="1">Belongs to the class-IV pyridoxal-phosphate-dependent aminotransferase family.</text>
</comment>
<dbReference type="Proteomes" id="UP000776276">
    <property type="component" value="Unassembled WGS sequence"/>
</dbReference>
<name>A0ABS6BL62_9SPHN</name>
<organism evidence="3 4">
    <name type="scientific">Sphingomonas quercus</name>
    <dbReference type="NCBI Taxonomy" id="2842451"/>
    <lineage>
        <taxon>Bacteria</taxon>
        <taxon>Pseudomonadati</taxon>
        <taxon>Pseudomonadota</taxon>
        <taxon>Alphaproteobacteria</taxon>
        <taxon>Sphingomonadales</taxon>
        <taxon>Sphingomonadaceae</taxon>
        <taxon>Sphingomonas</taxon>
    </lineage>
</organism>
<dbReference type="InterPro" id="IPR001544">
    <property type="entry name" value="Aminotrans_IV"/>
</dbReference>
<comment type="caution">
    <text evidence="3">The sequence shown here is derived from an EMBL/GenBank/DDBJ whole genome shotgun (WGS) entry which is preliminary data.</text>
</comment>
<evidence type="ECO:0000313" key="4">
    <source>
        <dbReference type="Proteomes" id="UP000776276"/>
    </source>
</evidence>
<evidence type="ECO:0000313" key="3">
    <source>
        <dbReference type="EMBL" id="MBU3079063.1"/>
    </source>
</evidence>
<keyword evidence="2" id="KW-0028">Amino-acid biosynthesis</keyword>
<keyword evidence="2" id="KW-0100">Branched-chain amino acid biosynthesis</keyword>
<dbReference type="EMBL" id="JAHKRT010000008">
    <property type="protein sequence ID" value="MBU3079063.1"/>
    <property type="molecule type" value="Genomic_DNA"/>
</dbReference>
<keyword evidence="4" id="KW-1185">Reference proteome</keyword>